<dbReference type="EMBL" id="DWZH01000128">
    <property type="protein sequence ID" value="HJB11920.1"/>
    <property type="molecule type" value="Genomic_DNA"/>
</dbReference>
<organism evidence="2 3">
    <name type="scientific">Candidatus Brachybacterium merdavium</name>
    <dbReference type="NCBI Taxonomy" id="2838513"/>
    <lineage>
        <taxon>Bacteria</taxon>
        <taxon>Bacillati</taxon>
        <taxon>Actinomycetota</taxon>
        <taxon>Actinomycetes</taxon>
        <taxon>Micrococcales</taxon>
        <taxon>Dermabacteraceae</taxon>
        <taxon>Brachybacterium</taxon>
    </lineage>
</organism>
<gene>
    <name evidence="2" type="ORF">H9786_15590</name>
</gene>
<sequence>MLTRIRSQLPLWRRALRRRRRTLALLTGALLVAALLPSALPALVPAAAASTTVVVAAAELPIGTELEAEHLRTVRVAESLAPPRAVDGPEQLTGRRTMTKVPEGVPVVPGMLEGEAAAVVPEGSSMMAISAPAVLAPHLVPGTAVEILSSTPEAGSTRHIRARVVEVAPREPGAGSGLAGPTAGETVVLVSVDPSGARELAHATHEGWVQITIVG</sequence>
<evidence type="ECO:0000313" key="3">
    <source>
        <dbReference type="Proteomes" id="UP000823823"/>
    </source>
</evidence>
<dbReference type="AlphaFoldDB" id="A0A9D2LGN5"/>
<feature type="domain" description="SAF" evidence="1">
    <location>
        <begin position="51"/>
        <end position="113"/>
    </location>
</feature>
<accession>A0A9D2LGN5</accession>
<dbReference type="Proteomes" id="UP000823823">
    <property type="component" value="Unassembled WGS sequence"/>
</dbReference>
<reference evidence="2" key="2">
    <citation type="submission" date="2021-04" db="EMBL/GenBank/DDBJ databases">
        <authorList>
            <person name="Gilroy R."/>
        </authorList>
    </citation>
    <scope>NUCLEOTIDE SEQUENCE</scope>
    <source>
        <strain evidence="2">ChiHjej13B12-24818</strain>
    </source>
</reference>
<dbReference type="InterPro" id="IPR013974">
    <property type="entry name" value="SAF"/>
</dbReference>
<comment type="caution">
    <text evidence="2">The sequence shown here is derived from an EMBL/GenBank/DDBJ whole genome shotgun (WGS) entry which is preliminary data.</text>
</comment>
<dbReference type="CDD" id="cd11614">
    <property type="entry name" value="SAF_CpaB_FlgA_like"/>
    <property type="match status" value="1"/>
</dbReference>
<protein>
    <submittedName>
        <fullName evidence="2">SAF domain-containing protein</fullName>
    </submittedName>
</protein>
<evidence type="ECO:0000313" key="2">
    <source>
        <dbReference type="EMBL" id="HJB11920.1"/>
    </source>
</evidence>
<reference evidence="2" key="1">
    <citation type="journal article" date="2021" name="PeerJ">
        <title>Extensive microbial diversity within the chicken gut microbiome revealed by metagenomics and culture.</title>
        <authorList>
            <person name="Gilroy R."/>
            <person name="Ravi A."/>
            <person name="Getino M."/>
            <person name="Pursley I."/>
            <person name="Horton D.L."/>
            <person name="Alikhan N.F."/>
            <person name="Baker D."/>
            <person name="Gharbi K."/>
            <person name="Hall N."/>
            <person name="Watson M."/>
            <person name="Adriaenssens E.M."/>
            <person name="Foster-Nyarko E."/>
            <person name="Jarju S."/>
            <person name="Secka A."/>
            <person name="Antonio M."/>
            <person name="Oren A."/>
            <person name="Chaudhuri R.R."/>
            <person name="La Ragione R."/>
            <person name="Hildebrand F."/>
            <person name="Pallen M.J."/>
        </authorList>
    </citation>
    <scope>NUCLEOTIDE SEQUENCE</scope>
    <source>
        <strain evidence="2">ChiHjej13B12-24818</strain>
    </source>
</reference>
<proteinExistence type="predicted"/>
<evidence type="ECO:0000259" key="1">
    <source>
        <dbReference type="SMART" id="SM00858"/>
    </source>
</evidence>
<name>A0A9D2LGN5_9MICO</name>
<dbReference type="SMART" id="SM00858">
    <property type="entry name" value="SAF"/>
    <property type="match status" value="1"/>
</dbReference>
<dbReference type="Pfam" id="PF08666">
    <property type="entry name" value="SAF"/>
    <property type="match status" value="1"/>
</dbReference>